<reference evidence="2" key="1">
    <citation type="submission" date="2020-08" db="EMBL/GenBank/DDBJ databases">
        <title>A bifunctional nitrone conjugated secondary metabolite targeting the ribosome.</title>
        <authorList>
            <person name="Limbrick E.M."/>
            <person name="Graf M."/>
            <person name="Derewacz D.K."/>
            <person name="Nguyen F."/>
            <person name="Spraggins J.M."/>
            <person name="Wieland M."/>
            <person name="Ynigez-Gutierrez A.E."/>
            <person name="Reisman B.J."/>
            <person name="Zinshteyn B."/>
            <person name="McCulloch K."/>
            <person name="Iverson T.M."/>
            <person name="Green R."/>
            <person name="Wilson D.N."/>
            <person name="Bachmann B.O."/>
        </authorList>
    </citation>
    <scope>NUCLEOTIDE SEQUENCE</scope>
    <source>
        <strain evidence="2">Africana</strain>
    </source>
</reference>
<proteinExistence type="predicted"/>
<organism evidence="2">
    <name type="scientific">Micromonospora carbonacea</name>
    <dbReference type="NCBI Taxonomy" id="47853"/>
    <lineage>
        <taxon>Bacteria</taxon>
        <taxon>Bacillati</taxon>
        <taxon>Actinomycetota</taxon>
        <taxon>Actinomycetes</taxon>
        <taxon>Micromonosporales</taxon>
        <taxon>Micromonosporaceae</taxon>
        <taxon>Micromonospora</taxon>
    </lineage>
</organism>
<accession>A0A7D6C8P1</accession>
<sequence length="121" mass="11548">MLPVALTCPLWWVARWTARMLTSLAVVVAFSLGAASLPLGPVVAGGTGSGPVAAASGAPDATDPTDSTGTDSTDPVAGPLAQTDALPPAAAGQSVSAVAASRRAPAGLAPEVAGPRAPPGA</sequence>
<protein>
    <submittedName>
        <fullName evidence="2">Uncharacterized protein</fullName>
    </submittedName>
</protein>
<dbReference type="AlphaFoldDB" id="A0A7D6C8P1"/>
<feature type="compositionally biased region" description="Low complexity" evidence="1">
    <location>
        <begin position="50"/>
        <end position="74"/>
    </location>
</feature>
<feature type="region of interest" description="Disordered" evidence="1">
    <location>
        <begin position="46"/>
        <end position="121"/>
    </location>
</feature>
<gene>
    <name evidence="2" type="ORF">HZU44_09030</name>
</gene>
<evidence type="ECO:0000313" key="2">
    <source>
        <dbReference type="EMBL" id="QLK00168.1"/>
    </source>
</evidence>
<name>A0A7D6C8P1_9ACTN</name>
<feature type="compositionally biased region" description="Low complexity" evidence="1">
    <location>
        <begin position="87"/>
        <end position="110"/>
    </location>
</feature>
<evidence type="ECO:0000256" key="1">
    <source>
        <dbReference type="SAM" id="MobiDB-lite"/>
    </source>
</evidence>
<dbReference type="EMBL" id="CP058905">
    <property type="protein sequence ID" value="QLK00168.1"/>
    <property type="molecule type" value="Genomic_DNA"/>
</dbReference>